<proteinExistence type="predicted"/>
<accession>A0A419DF33</accession>
<gene>
    <name evidence="1" type="ORF">C4544_02015</name>
</gene>
<dbReference type="EMBL" id="QZJW01000013">
    <property type="protein sequence ID" value="RJO61705.1"/>
    <property type="molecule type" value="Genomic_DNA"/>
</dbReference>
<evidence type="ECO:0000313" key="2">
    <source>
        <dbReference type="Proteomes" id="UP000285655"/>
    </source>
</evidence>
<protein>
    <submittedName>
        <fullName evidence="1">Uncharacterized protein</fullName>
    </submittedName>
</protein>
<reference evidence="1 2" key="1">
    <citation type="journal article" date="2017" name="ISME J.">
        <title>Energy and carbon metabolisms in a deep terrestrial subsurface fluid microbial community.</title>
        <authorList>
            <person name="Momper L."/>
            <person name="Jungbluth S.P."/>
            <person name="Lee M.D."/>
            <person name="Amend J.P."/>
        </authorList>
    </citation>
    <scope>NUCLEOTIDE SEQUENCE [LARGE SCALE GENOMIC DNA]</scope>
    <source>
        <strain evidence="1">SURF_29</strain>
    </source>
</reference>
<evidence type="ECO:0000313" key="1">
    <source>
        <dbReference type="EMBL" id="RJO61705.1"/>
    </source>
</evidence>
<dbReference type="Gene3D" id="3.40.50.450">
    <property type="match status" value="1"/>
</dbReference>
<dbReference type="Proteomes" id="UP000285655">
    <property type="component" value="Unassembled WGS sequence"/>
</dbReference>
<name>A0A419DF33_9BACT</name>
<comment type="caution">
    <text evidence="1">The sequence shown here is derived from an EMBL/GenBank/DDBJ whole genome shotgun (WGS) entry which is preliminary data.</text>
</comment>
<dbReference type="AlphaFoldDB" id="A0A419DF33"/>
<sequence length="295" mass="33075">MIGNVFIGHLFSTALRDDLRRAVAKAFAGTGFSPIYADDQVSQEQIFNKISGLIAGAEFVVFDISYPERPNVFLELGCAFALSKRCYIVCRSGTPIPSDLAGLDRIEYESYAKLAAHLRKFVVPREAEIANKILELRRIRYRDEDLCDEDGLLKSAVSHHLGIYLRHKFGSEVADPDASTGRAWMADLSFARNHFVYGPYERLSSAGSYRVVFKLKVSQNAYAPHPELKLDVFGGAHSERHLYAAEFSKAGVYQFFGLDFEYVSGEPVEYRVYNIGQTGRVWVDYIAVTKAQGTI</sequence>
<organism evidence="1 2">
    <name type="scientific">candidate division WS5 bacterium</name>
    <dbReference type="NCBI Taxonomy" id="2093353"/>
    <lineage>
        <taxon>Bacteria</taxon>
        <taxon>candidate division WS5</taxon>
    </lineage>
</organism>